<proteinExistence type="predicted"/>
<evidence type="ECO:0008006" key="3">
    <source>
        <dbReference type="Google" id="ProtNLM"/>
    </source>
</evidence>
<name>A0A4S8LSD4_DENBC</name>
<keyword evidence="2" id="KW-1185">Reference proteome</keyword>
<dbReference type="EMBL" id="ML179281">
    <property type="protein sequence ID" value="THU92364.1"/>
    <property type="molecule type" value="Genomic_DNA"/>
</dbReference>
<dbReference type="OrthoDB" id="3228311at2759"/>
<evidence type="ECO:0000313" key="1">
    <source>
        <dbReference type="EMBL" id="THU92364.1"/>
    </source>
</evidence>
<gene>
    <name evidence="1" type="ORF">K435DRAFT_611831</name>
</gene>
<protein>
    <recommendedName>
        <fullName evidence="3">DUF659 domain-containing protein</fullName>
    </recommendedName>
</protein>
<sequence length="52" mass="5644">SLFQSHTGDYLAQRLSECLTDFGISEQTLGIAMDNASNNDTMIAELPNLLPS</sequence>
<reference evidence="1 2" key="1">
    <citation type="journal article" date="2019" name="Nat. Ecol. Evol.">
        <title>Megaphylogeny resolves global patterns of mushroom evolution.</title>
        <authorList>
            <person name="Varga T."/>
            <person name="Krizsan K."/>
            <person name="Foldi C."/>
            <person name="Dima B."/>
            <person name="Sanchez-Garcia M."/>
            <person name="Sanchez-Ramirez S."/>
            <person name="Szollosi G.J."/>
            <person name="Szarkandi J.G."/>
            <person name="Papp V."/>
            <person name="Albert L."/>
            <person name="Andreopoulos W."/>
            <person name="Angelini C."/>
            <person name="Antonin V."/>
            <person name="Barry K.W."/>
            <person name="Bougher N.L."/>
            <person name="Buchanan P."/>
            <person name="Buyck B."/>
            <person name="Bense V."/>
            <person name="Catcheside P."/>
            <person name="Chovatia M."/>
            <person name="Cooper J."/>
            <person name="Damon W."/>
            <person name="Desjardin D."/>
            <person name="Finy P."/>
            <person name="Geml J."/>
            <person name="Haridas S."/>
            <person name="Hughes K."/>
            <person name="Justo A."/>
            <person name="Karasinski D."/>
            <person name="Kautmanova I."/>
            <person name="Kiss B."/>
            <person name="Kocsube S."/>
            <person name="Kotiranta H."/>
            <person name="LaButti K.M."/>
            <person name="Lechner B.E."/>
            <person name="Liimatainen K."/>
            <person name="Lipzen A."/>
            <person name="Lukacs Z."/>
            <person name="Mihaltcheva S."/>
            <person name="Morgado L.N."/>
            <person name="Niskanen T."/>
            <person name="Noordeloos M.E."/>
            <person name="Ohm R.A."/>
            <person name="Ortiz-Santana B."/>
            <person name="Ovrebo C."/>
            <person name="Racz N."/>
            <person name="Riley R."/>
            <person name="Savchenko A."/>
            <person name="Shiryaev A."/>
            <person name="Soop K."/>
            <person name="Spirin V."/>
            <person name="Szebenyi C."/>
            <person name="Tomsovsky M."/>
            <person name="Tulloss R.E."/>
            <person name="Uehling J."/>
            <person name="Grigoriev I.V."/>
            <person name="Vagvolgyi C."/>
            <person name="Papp T."/>
            <person name="Martin F.M."/>
            <person name="Miettinen O."/>
            <person name="Hibbett D.S."/>
            <person name="Nagy L.G."/>
        </authorList>
    </citation>
    <scope>NUCLEOTIDE SEQUENCE [LARGE SCALE GENOMIC DNA]</scope>
    <source>
        <strain evidence="1 2">CBS 962.96</strain>
    </source>
</reference>
<organism evidence="1 2">
    <name type="scientific">Dendrothele bispora (strain CBS 962.96)</name>
    <dbReference type="NCBI Taxonomy" id="1314807"/>
    <lineage>
        <taxon>Eukaryota</taxon>
        <taxon>Fungi</taxon>
        <taxon>Dikarya</taxon>
        <taxon>Basidiomycota</taxon>
        <taxon>Agaricomycotina</taxon>
        <taxon>Agaricomycetes</taxon>
        <taxon>Agaricomycetidae</taxon>
        <taxon>Agaricales</taxon>
        <taxon>Agaricales incertae sedis</taxon>
        <taxon>Dendrothele</taxon>
    </lineage>
</organism>
<feature type="non-terminal residue" evidence="1">
    <location>
        <position position="1"/>
    </location>
</feature>
<dbReference type="AlphaFoldDB" id="A0A4S8LSD4"/>
<feature type="non-terminal residue" evidence="1">
    <location>
        <position position="52"/>
    </location>
</feature>
<accession>A0A4S8LSD4</accession>
<dbReference type="Proteomes" id="UP000297245">
    <property type="component" value="Unassembled WGS sequence"/>
</dbReference>
<evidence type="ECO:0000313" key="2">
    <source>
        <dbReference type="Proteomes" id="UP000297245"/>
    </source>
</evidence>